<evidence type="ECO:0000313" key="7">
    <source>
        <dbReference type="Proteomes" id="UP001175226"/>
    </source>
</evidence>
<evidence type="ECO:0000259" key="5">
    <source>
        <dbReference type="PROSITE" id="PS50865"/>
    </source>
</evidence>
<dbReference type="Proteomes" id="UP001175226">
    <property type="component" value="Unassembled WGS sequence"/>
</dbReference>
<organism evidence="6 7">
    <name type="scientific">Armillaria borealis</name>
    <dbReference type="NCBI Taxonomy" id="47425"/>
    <lineage>
        <taxon>Eukaryota</taxon>
        <taxon>Fungi</taxon>
        <taxon>Dikarya</taxon>
        <taxon>Basidiomycota</taxon>
        <taxon>Agaricomycotina</taxon>
        <taxon>Agaricomycetes</taxon>
        <taxon>Agaricomycetidae</taxon>
        <taxon>Agaricales</taxon>
        <taxon>Marasmiineae</taxon>
        <taxon>Physalacriaceae</taxon>
        <taxon>Armillaria</taxon>
    </lineage>
</organism>
<name>A0AA39JAV4_9AGAR</name>
<feature type="domain" description="MYND-type" evidence="5">
    <location>
        <begin position="6"/>
        <end position="42"/>
    </location>
</feature>
<dbReference type="InterPro" id="IPR002893">
    <property type="entry name" value="Znf_MYND"/>
</dbReference>
<keyword evidence="3" id="KW-0862">Zinc</keyword>
<gene>
    <name evidence="6" type="ORF">EV421DRAFT_1713541</name>
</gene>
<sequence length="185" mass="21232">MPLCEADDCLNQGNFRCSGCKYAFYCSEKCQKAEWRIHKKGCAMNKILREMQEKAEEEEARKPLKRPPTNRCTGCNHKFQNGDDEDWEEDRDECPDCGYIACESCVSDTSNGKVGSCYCQNSNFGVPYCVMSPRWYHMSSAPRGRAYRGDRHPPAEYEDPGVYEDKPRKCGNCSKIVLCLKKEFL</sequence>
<proteinExistence type="predicted"/>
<keyword evidence="2 4" id="KW-0863">Zinc-finger</keyword>
<keyword evidence="7" id="KW-1185">Reference proteome</keyword>
<dbReference type="EMBL" id="JAUEPT010000038">
    <property type="protein sequence ID" value="KAK0439386.1"/>
    <property type="molecule type" value="Genomic_DNA"/>
</dbReference>
<dbReference type="Pfam" id="PF01753">
    <property type="entry name" value="zf-MYND"/>
    <property type="match status" value="1"/>
</dbReference>
<comment type="caution">
    <text evidence="6">The sequence shown here is derived from an EMBL/GenBank/DDBJ whole genome shotgun (WGS) entry which is preliminary data.</text>
</comment>
<dbReference type="GO" id="GO:0008270">
    <property type="term" value="F:zinc ion binding"/>
    <property type="evidence" value="ECO:0007669"/>
    <property type="project" value="UniProtKB-KW"/>
</dbReference>
<dbReference type="Gene3D" id="6.10.140.2220">
    <property type="match status" value="1"/>
</dbReference>
<evidence type="ECO:0000256" key="3">
    <source>
        <dbReference type="ARBA" id="ARBA00022833"/>
    </source>
</evidence>
<accession>A0AA39JAV4</accession>
<evidence type="ECO:0000313" key="6">
    <source>
        <dbReference type="EMBL" id="KAK0439386.1"/>
    </source>
</evidence>
<dbReference type="AlphaFoldDB" id="A0AA39JAV4"/>
<dbReference type="PROSITE" id="PS50865">
    <property type="entry name" value="ZF_MYND_2"/>
    <property type="match status" value="1"/>
</dbReference>
<keyword evidence="1" id="KW-0479">Metal-binding</keyword>
<dbReference type="SUPFAM" id="SSF144232">
    <property type="entry name" value="HIT/MYND zinc finger-like"/>
    <property type="match status" value="1"/>
</dbReference>
<evidence type="ECO:0000256" key="4">
    <source>
        <dbReference type="PROSITE-ProRule" id="PRU00134"/>
    </source>
</evidence>
<protein>
    <recommendedName>
        <fullName evidence="5">MYND-type domain-containing protein</fullName>
    </recommendedName>
</protein>
<reference evidence="6" key="1">
    <citation type="submission" date="2023-06" db="EMBL/GenBank/DDBJ databases">
        <authorList>
            <consortium name="Lawrence Berkeley National Laboratory"/>
            <person name="Ahrendt S."/>
            <person name="Sahu N."/>
            <person name="Indic B."/>
            <person name="Wong-Bajracharya J."/>
            <person name="Merenyi Z."/>
            <person name="Ke H.-M."/>
            <person name="Monk M."/>
            <person name="Kocsube S."/>
            <person name="Drula E."/>
            <person name="Lipzen A."/>
            <person name="Balint B."/>
            <person name="Henrissat B."/>
            <person name="Andreopoulos B."/>
            <person name="Martin F.M."/>
            <person name="Harder C.B."/>
            <person name="Rigling D."/>
            <person name="Ford K.L."/>
            <person name="Foster G.D."/>
            <person name="Pangilinan J."/>
            <person name="Papanicolaou A."/>
            <person name="Barry K."/>
            <person name="LaButti K."/>
            <person name="Viragh M."/>
            <person name="Koriabine M."/>
            <person name="Yan M."/>
            <person name="Riley R."/>
            <person name="Champramary S."/>
            <person name="Plett K.L."/>
            <person name="Tsai I.J."/>
            <person name="Slot J."/>
            <person name="Sipos G."/>
            <person name="Plett J."/>
            <person name="Nagy L.G."/>
            <person name="Grigoriev I.V."/>
        </authorList>
    </citation>
    <scope>NUCLEOTIDE SEQUENCE</scope>
    <source>
        <strain evidence="6">FPL87.14</strain>
    </source>
</reference>
<evidence type="ECO:0000256" key="1">
    <source>
        <dbReference type="ARBA" id="ARBA00022723"/>
    </source>
</evidence>
<evidence type="ECO:0000256" key="2">
    <source>
        <dbReference type="ARBA" id="ARBA00022771"/>
    </source>
</evidence>